<dbReference type="Proteomes" id="UP000183015">
    <property type="component" value="Unassembled WGS sequence"/>
</dbReference>
<keyword evidence="4" id="KW-0804">Transcription</keyword>
<gene>
    <name evidence="7" type="ORF">SAMN05414137_102467</name>
</gene>
<evidence type="ECO:0000256" key="3">
    <source>
        <dbReference type="ARBA" id="ARBA00023125"/>
    </source>
</evidence>
<dbReference type="PANTHER" id="PTHR30055:SF234">
    <property type="entry name" value="HTH-TYPE TRANSCRIPTIONAL REGULATOR BETI"/>
    <property type="match status" value="1"/>
</dbReference>
<proteinExistence type="predicted"/>
<feature type="domain" description="HTH tetR-type" evidence="6">
    <location>
        <begin position="19"/>
        <end position="79"/>
    </location>
</feature>
<dbReference type="SUPFAM" id="SSF48498">
    <property type="entry name" value="Tetracyclin repressor-like, C-terminal domain"/>
    <property type="match status" value="1"/>
</dbReference>
<evidence type="ECO:0000313" key="7">
    <source>
        <dbReference type="EMBL" id="SEK56564.1"/>
    </source>
</evidence>
<dbReference type="Pfam" id="PF00440">
    <property type="entry name" value="TetR_N"/>
    <property type="match status" value="1"/>
</dbReference>
<dbReference type="InterPro" id="IPR050109">
    <property type="entry name" value="HTH-type_TetR-like_transc_reg"/>
</dbReference>
<evidence type="ECO:0000256" key="5">
    <source>
        <dbReference type="PROSITE-ProRule" id="PRU00335"/>
    </source>
</evidence>
<sequence>MSTTAPAAGRRGSNEERAEQTRRAILLAACDTIAEVGFEKVRMRMVAERAGVSSALLHYHFETREKLFLEALAFSYEHAGVEGYAAEPPDELPHTWQLGRVVDACLPIDTELRRDFLLWQELHLRAVRDADSLGVARDLYGNLREWIAGVVRDGQAAGEFGACDVGRLADLVIALTNGFGTRILLGSSPSDVADARDQIWSVVAPQLGLTTPFPPGSPKVPTDHRG</sequence>
<dbReference type="GO" id="GO:0000976">
    <property type="term" value="F:transcription cis-regulatory region binding"/>
    <property type="evidence" value="ECO:0007669"/>
    <property type="project" value="TreeGrafter"/>
</dbReference>
<reference evidence="8" key="1">
    <citation type="submission" date="2016-10" db="EMBL/GenBank/DDBJ databases">
        <authorList>
            <person name="Varghese N."/>
        </authorList>
    </citation>
    <scope>NUCLEOTIDE SEQUENCE [LARGE SCALE GENOMIC DNA]</scope>
    <source>
        <strain evidence="8">DSM 45096 / BCRC 16803 / CGMCC 4.1857 / CIP 109030 / JCM 12277 / KCTC 19219 / NBRC 100920 / 33214</strain>
    </source>
</reference>
<dbReference type="PANTHER" id="PTHR30055">
    <property type="entry name" value="HTH-TYPE TRANSCRIPTIONAL REGULATOR RUTR"/>
    <property type="match status" value="1"/>
</dbReference>
<dbReference type="InterPro" id="IPR009057">
    <property type="entry name" value="Homeodomain-like_sf"/>
</dbReference>
<evidence type="ECO:0000259" key="6">
    <source>
        <dbReference type="PROSITE" id="PS50977"/>
    </source>
</evidence>
<accession>A0A1H7I2G7</accession>
<dbReference type="PRINTS" id="PR00455">
    <property type="entry name" value="HTHTETR"/>
</dbReference>
<dbReference type="AlphaFoldDB" id="A0A1H7I2G7"/>
<dbReference type="Pfam" id="PF13977">
    <property type="entry name" value="TetR_C_6"/>
    <property type="match status" value="1"/>
</dbReference>
<evidence type="ECO:0000313" key="8">
    <source>
        <dbReference type="Proteomes" id="UP000183015"/>
    </source>
</evidence>
<dbReference type="STRING" id="235985.SAMN05414137_102467"/>
<evidence type="ECO:0000256" key="4">
    <source>
        <dbReference type="ARBA" id="ARBA00023163"/>
    </source>
</evidence>
<keyword evidence="8" id="KW-1185">Reference proteome</keyword>
<dbReference type="Gene3D" id="1.10.357.10">
    <property type="entry name" value="Tetracycline Repressor, domain 2"/>
    <property type="match status" value="1"/>
</dbReference>
<evidence type="ECO:0000256" key="1">
    <source>
        <dbReference type="ARBA" id="ARBA00022491"/>
    </source>
</evidence>
<name>A0A1H7I2G7_STRJI</name>
<keyword evidence="2" id="KW-0805">Transcription regulation</keyword>
<dbReference type="PROSITE" id="PS50977">
    <property type="entry name" value="HTH_TETR_2"/>
    <property type="match status" value="1"/>
</dbReference>
<dbReference type="SUPFAM" id="SSF46689">
    <property type="entry name" value="Homeodomain-like"/>
    <property type="match status" value="1"/>
</dbReference>
<evidence type="ECO:0000256" key="2">
    <source>
        <dbReference type="ARBA" id="ARBA00023015"/>
    </source>
</evidence>
<dbReference type="GO" id="GO:0003700">
    <property type="term" value="F:DNA-binding transcription factor activity"/>
    <property type="evidence" value="ECO:0007669"/>
    <property type="project" value="TreeGrafter"/>
</dbReference>
<dbReference type="InterPro" id="IPR001647">
    <property type="entry name" value="HTH_TetR"/>
</dbReference>
<organism evidence="7 8">
    <name type="scientific">Streptacidiphilus jiangxiensis</name>
    <dbReference type="NCBI Taxonomy" id="235985"/>
    <lineage>
        <taxon>Bacteria</taxon>
        <taxon>Bacillati</taxon>
        <taxon>Actinomycetota</taxon>
        <taxon>Actinomycetes</taxon>
        <taxon>Kitasatosporales</taxon>
        <taxon>Streptomycetaceae</taxon>
        <taxon>Streptacidiphilus</taxon>
    </lineage>
</organism>
<feature type="DNA-binding region" description="H-T-H motif" evidence="5">
    <location>
        <begin position="42"/>
        <end position="61"/>
    </location>
</feature>
<keyword evidence="1" id="KW-0678">Repressor</keyword>
<dbReference type="RefSeq" id="WP_042443771.1">
    <property type="nucleotide sequence ID" value="NZ_BBPN01000005.1"/>
</dbReference>
<dbReference type="eggNOG" id="COG1309">
    <property type="taxonomic scope" value="Bacteria"/>
</dbReference>
<dbReference type="InterPro" id="IPR036271">
    <property type="entry name" value="Tet_transcr_reg_TetR-rel_C_sf"/>
</dbReference>
<dbReference type="EMBL" id="FOAZ01000002">
    <property type="protein sequence ID" value="SEK56564.1"/>
    <property type="molecule type" value="Genomic_DNA"/>
</dbReference>
<keyword evidence="3 5" id="KW-0238">DNA-binding</keyword>
<protein>
    <submittedName>
        <fullName evidence="7">DNA-binding transcriptional regulator, AcrR family</fullName>
    </submittedName>
</protein>
<dbReference type="InterPro" id="IPR039538">
    <property type="entry name" value="BetI_C"/>
</dbReference>